<gene>
    <name evidence="2" type="ORF">KL86SPO_30905</name>
</gene>
<protein>
    <recommendedName>
        <fullName evidence="3">DUF304 domain-containing protein</fullName>
    </recommendedName>
</protein>
<keyword evidence="1" id="KW-1133">Transmembrane helix</keyword>
<reference evidence="2" key="1">
    <citation type="submission" date="2016-08" db="EMBL/GenBank/DDBJ databases">
        <authorList>
            <person name="Seilhamer J.J."/>
        </authorList>
    </citation>
    <scope>NUCLEOTIDE SEQUENCE</scope>
    <source>
        <strain evidence="2">86</strain>
    </source>
</reference>
<feature type="transmembrane region" description="Helical" evidence="1">
    <location>
        <begin position="15"/>
        <end position="34"/>
    </location>
</feature>
<dbReference type="AlphaFoldDB" id="A0A212LTA6"/>
<keyword evidence="1" id="KW-0812">Transmembrane</keyword>
<keyword evidence="1" id="KW-0472">Membrane</keyword>
<organism evidence="2">
    <name type="scientific">uncultured Sporomusa sp</name>
    <dbReference type="NCBI Taxonomy" id="307249"/>
    <lineage>
        <taxon>Bacteria</taxon>
        <taxon>Bacillati</taxon>
        <taxon>Bacillota</taxon>
        <taxon>Negativicutes</taxon>
        <taxon>Selenomonadales</taxon>
        <taxon>Sporomusaceae</taxon>
        <taxon>Sporomusa</taxon>
        <taxon>environmental samples</taxon>
    </lineage>
</organism>
<dbReference type="RefSeq" id="WP_288183980.1">
    <property type="nucleotide sequence ID" value="NZ_LT608335.1"/>
</dbReference>
<name>A0A212LTA6_9FIRM</name>
<accession>A0A212LTA6</accession>
<evidence type="ECO:0000313" key="2">
    <source>
        <dbReference type="EMBL" id="SCM80727.1"/>
    </source>
</evidence>
<feature type="transmembrane region" description="Helical" evidence="1">
    <location>
        <begin position="40"/>
        <end position="58"/>
    </location>
</feature>
<sequence length="187" mass="21712">MEKVVVRSQISKKNFMVMTAAVTAFAAVVVFSLYKWFALGIFQPVELMAEALVLFVLIERMSAKYTYEMDKKVLRLIKHGLLGHITHEIPYRDIFGLYRYKPQLIGVIKFRRTYRFNSALDSRNVWTLAYTAPGYKGKMENRRFYIKPGQQLLAALRSKLPEKVVAEEKIIKEVLLTEEKNETLIKG</sequence>
<dbReference type="EMBL" id="FMJE01000003">
    <property type="protein sequence ID" value="SCM80727.1"/>
    <property type="molecule type" value="Genomic_DNA"/>
</dbReference>
<evidence type="ECO:0008006" key="3">
    <source>
        <dbReference type="Google" id="ProtNLM"/>
    </source>
</evidence>
<proteinExistence type="predicted"/>
<evidence type="ECO:0000256" key="1">
    <source>
        <dbReference type="SAM" id="Phobius"/>
    </source>
</evidence>